<evidence type="ECO:0000313" key="2">
    <source>
        <dbReference type="EMBL" id="MBB4013192.1"/>
    </source>
</evidence>
<feature type="transmembrane region" description="Helical" evidence="1">
    <location>
        <begin position="6"/>
        <end position="30"/>
    </location>
</feature>
<gene>
    <name evidence="2" type="ORF">GGR36_002538</name>
</gene>
<sequence length="75" mass="7911">MKSVPWLPLLMIVLAVMCAVAGIALGFDLWRPERDWLAADGAALALIVSAAALAGSAAFPLVIRRLVANDRPADQ</sequence>
<dbReference type="AlphaFoldDB" id="A0A840BNF0"/>
<keyword evidence="1" id="KW-0812">Transmembrane</keyword>
<dbReference type="EMBL" id="JACIET010000002">
    <property type="protein sequence ID" value="MBB4013192.1"/>
    <property type="molecule type" value="Genomic_DNA"/>
</dbReference>
<proteinExistence type="predicted"/>
<dbReference type="RefSeq" id="WP_183635100.1">
    <property type="nucleotide sequence ID" value="NZ_BAABLE010000005.1"/>
</dbReference>
<keyword evidence="1" id="KW-1133">Transmembrane helix</keyword>
<keyword evidence="3" id="KW-1185">Reference proteome</keyword>
<dbReference type="Proteomes" id="UP000561045">
    <property type="component" value="Unassembled WGS sequence"/>
</dbReference>
<organism evidence="2 3">
    <name type="scientific">Niveibacterium umoris</name>
    <dbReference type="NCBI Taxonomy" id="1193620"/>
    <lineage>
        <taxon>Bacteria</taxon>
        <taxon>Pseudomonadati</taxon>
        <taxon>Pseudomonadota</taxon>
        <taxon>Betaproteobacteria</taxon>
        <taxon>Rhodocyclales</taxon>
        <taxon>Rhodocyclaceae</taxon>
        <taxon>Niveibacterium</taxon>
    </lineage>
</organism>
<accession>A0A840BNF0</accession>
<name>A0A840BNF0_9RHOO</name>
<keyword evidence="1" id="KW-0472">Membrane</keyword>
<protein>
    <submittedName>
        <fullName evidence="2">L-asparagine transporter-like permease</fullName>
    </submittedName>
</protein>
<comment type="caution">
    <text evidence="2">The sequence shown here is derived from an EMBL/GenBank/DDBJ whole genome shotgun (WGS) entry which is preliminary data.</text>
</comment>
<evidence type="ECO:0000256" key="1">
    <source>
        <dbReference type="SAM" id="Phobius"/>
    </source>
</evidence>
<feature type="transmembrane region" description="Helical" evidence="1">
    <location>
        <begin position="42"/>
        <end position="63"/>
    </location>
</feature>
<reference evidence="2 3" key="1">
    <citation type="submission" date="2020-08" db="EMBL/GenBank/DDBJ databases">
        <title>Genomic Encyclopedia of Type Strains, Phase IV (KMG-IV): sequencing the most valuable type-strain genomes for metagenomic binning, comparative biology and taxonomic classification.</title>
        <authorList>
            <person name="Goeker M."/>
        </authorList>
    </citation>
    <scope>NUCLEOTIDE SEQUENCE [LARGE SCALE GENOMIC DNA]</scope>
    <source>
        <strain evidence="2 3">DSM 106739</strain>
    </source>
</reference>
<evidence type="ECO:0000313" key="3">
    <source>
        <dbReference type="Proteomes" id="UP000561045"/>
    </source>
</evidence>